<dbReference type="Proteomes" id="UP000184514">
    <property type="component" value="Unassembled WGS sequence"/>
</dbReference>
<evidence type="ECO:0000313" key="2">
    <source>
        <dbReference type="EMBL" id="OJI92764.1"/>
    </source>
</evidence>
<evidence type="ECO:0008006" key="4">
    <source>
        <dbReference type="Google" id="ProtNLM"/>
    </source>
</evidence>
<evidence type="ECO:0000313" key="3">
    <source>
        <dbReference type="Proteomes" id="UP000184514"/>
    </source>
</evidence>
<organism evidence="2 3">
    <name type="scientific">Planktotalea frisia</name>
    <dbReference type="NCBI Taxonomy" id="696762"/>
    <lineage>
        <taxon>Bacteria</taxon>
        <taxon>Pseudomonadati</taxon>
        <taxon>Pseudomonadota</taxon>
        <taxon>Alphaproteobacteria</taxon>
        <taxon>Rhodobacterales</taxon>
        <taxon>Paracoccaceae</taxon>
        <taxon>Planktotalea</taxon>
    </lineage>
</organism>
<feature type="transmembrane region" description="Helical" evidence="1">
    <location>
        <begin position="37"/>
        <end position="56"/>
    </location>
</feature>
<name>A0A1L9NUD7_9RHOB</name>
<evidence type="ECO:0000256" key="1">
    <source>
        <dbReference type="SAM" id="Phobius"/>
    </source>
</evidence>
<gene>
    <name evidence="2" type="ORF">PFRI_30270</name>
</gene>
<dbReference type="STRING" id="696762.PFRI_30270"/>
<dbReference type="OrthoDB" id="7362327at2"/>
<reference evidence="2 3" key="1">
    <citation type="submission" date="2016-10" db="EMBL/GenBank/DDBJ databases">
        <title>Genome sequence of Planktotalea frisia SH6-1.</title>
        <authorList>
            <person name="Poehlein A."/>
            <person name="Bakenhus I."/>
            <person name="Voget S."/>
            <person name="Brinkhoff T."/>
            <person name="Simon M."/>
        </authorList>
    </citation>
    <scope>NUCLEOTIDE SEQUENCE [LARGE SCALE GENOMIC DNA]</scope>
    <source>
        <strain evidence="2 3">SH6-1</strain>
    </source>
</reference>
<keyword evidence="1" id="KW-0812">Transmembrane</keyword>
<dbReference type="EMBL" id="MLCB01000169">
    <property type="protein sequence ID" value="OJI92764.1"/>
    <property type="molecule type" value="Genomic_DNA"/>
</dbReference>
<dbReference type="AlphaFoldDB" id="A0A1L9NUD7"/>
<feature type="transmembrane region" description="Helical" evidence="1">
    <location>
        <begin position="12"/>
        <end position="31"/>
    </location>
</feature>
<accession>A0A1L9NUD7</accession>
<keyword evidence="1" id="KW-1133">Transmembrane helix</keyword>
<comment type="caution">
    <text evidence="2">The sequence shown here is derived from an EMBL/GenBank/DDBJ whole genome shotgun (WGS) entry which is preliminary data.</text>
</comment>
<keyword evidence="3" id="KW-1185">Reference proteome</keyword>
<sequence>MSKFLDLENPFYAPLWIRILVTSVLILWGFFEVSQGAYAWAVIFIGLGLICGWRFATIDYSAKGDD</sequence>
<dbReference type="RefSeq" id="WP_072631544.1">
    <property type="nucleotide sequence ID" value="NZ_JABBAN010000020.1"/>
</dbReference>
<protein>
    <recommendedName>
        <fullName evidence="4">DUF3329 domain-containing protein</fullName>
    </recommendedName>
</protein>
<proteinExistence type="predicted"/>
<keyword evidence="1" id="KW-0472">Membrane</keyword>